<dbReference type="RefSeq" id="WP_270953391.1">
    <property type="nucleotide sequence ID" value="NZ_JAQGLA010000092.1"/>
</dbReference>
<keyword evidence="2" id="KW-0472">Membrane</keyword>
<proteinExistence type="predicted"/>
<name>A0ABT4V8E9_9PSEU</name>
<sequence length="122" mass="13592">MAGPPQPPPPPAPPPQKPEEAPKPTVPQVYASTPNAERYLLESDSLRRRQLRSALLHGSERTWRDRQRVWPAALAGILLVAVVIAAITVANAFEKQQRINEEKQRKQQHALVQPVLPGDLFT</sequence>
<comment type="caution">
    <text evidence="3">The sequence shown here is derived from an EMBL/GenBank/DDBJ whole genome shotgun (WGS) entry which is preliminary data.</text>
</comment>
<reference evidence="3 4" key="1">
    <citation type="submission" date="2022-11" db="EMBL/GenBank/DDBJ databases">
        <title>Draft genome sequence of Saccharopolyspora sp. WRP15-2 isolated from rhizosphere soils of wild rice in Thailand.</title>
        <authorList>
            <person name="Duangmal K."/>
            <person name="Kammanee S."/>
            <person name="Muangham S."/>
        </authorList>
    </citation>
    <scope>NUCLEOTIDE SEQUENCE [LARGE SCALE GENOMIC DNA]</scope>
    <source>
        <strain evidence="3 4">WRP15-2</strain>
    </source>
</reference>
<organism evidence="3 4">
    <name type="scientific">Saccharopolyspora oryzae</name>
    <dbReference type="NCBI Taxonomy" id="2997343"/>
    <lineage>
        <taxon>Bacteria</taxon>
        <taxon>Bacillati</taxon>
        <taxon>Actinomycetota</taxon>
        <taxon>Actinomycetes</taxon>
        <taxon>Pseudonocardiales</taxon>
        <taxon>Pseudonocardiaceae</taxon>
        <taxon>Saccharopolyspora</taxon>
    </lineage>
</organism>
<gene>
    <name evidence="3" type="ORF">OU415_32800</name>
</gene>
<keyword evidence="4" id="KW-1185">Reference proteome</keyword>
<accession>A0ABT4V8E9</accession>
<evidence type="ECO:0000313" key="3">
    <source>
        <dbReference type="EMBL" id="MDA3630247.1"/>
    </source>
</evidence>
<feature type="region of interest" description="Disordered" evidence="1">
    <location>
        <begin position="1"/>
        <end position="30"/>
    </location>
</feature>
<feature type="transmembrane region" description="Helical" evidence="2">
    <location>
        <begin position="69"/>
        <end position="93"/>
    </location>
</feature>
<protein>
    <submittedName>
        <fullName evidence="3">Uncharacterized protein</fullName>
    </submittedName>
</protein>
<dbReference type="EMBL" id="JAQGLA010000092">
    <property type="protein sequence ID" value="MDA3630247.1"/>
    <property type="molecule type" value="Genomic_DNA"/>
</dbReference>
<evidence type="ECO:0000256" key="2">
    <source>
        <dbReference type="SAM" id="Phobius"/>
    </source>
</evidence>
<evidence type="ECO:0000256" key="1">
    <source>
        <dbReference type="SAM" id="MobiDB-lite"/>
    </source>
</evidence>
<keyword evidence="2" id="KW-0812">Transmembrane</keyword>
<keyword evidence="2" id="KW-1133">Transmembrane helix</keyword>
<evidence type="ECO:0000313" key="4">
    <source>
        <dbReference type="Proteomes" id="UP001210380"/>
    </source>
</evidence>
<feature type="compositionally biased region" description="Pro residues" evidence="1">
    <location>
        <begin position="1"/>
        <end position="16"/>
    </location>
</feature>
<dbReference type="Proteomes" id="UP001210380">
    <property type="component" value="Unassembled WGS sequence"/>
</dbReference>